<reference evidence="1" key="2">
    <citation type="journal article" date="2017" name="J. Med. Entomol.">
        <title>Transcriptome Analysis of the Triatoma infestans (Hemiptera: Reduviidae) Integument.</title>
        <authorList>
            <person name="Calderon-Fernandez G.M."/>
            <person name="Moriconi D.E."/>
            <person name="Dulbecco A.B."/>
            <person name="Juarez M.P."/>
        </authorList>
    </citation>
    <scope>NUCLEOTIDE SEQUENCE</scope>
    <source>
        <strain evidence="1">Int1</strain>
        <tissue evidence="1">Integument</tissue>
    </source>
</reference>
<protein>
    <submittedName>
        <fullName evidence="1">Uncharacterized protein</fullName>
    </submittedName>
</protein>
<sequence>SVRSGVYMLSGHCHHIGHTFPLTADTSKWLSSYFISSLYLIIRHMEVEPPVWVLDRRDSGHLFWRRDHSVLDKRVKFRCDVQVLEFWRSDEERQQMLGIRNLQQQDAEGDRQNNNSSDTTALLEWTASGCRAVEEMPPPSSLAAAFCLCVIIATISY</sequence>
<proteinExistence type="predicted"/>
<reference evidence="1" key="1">
    <citation type="submission" date="2016-04" db="EMBL/GenBank/DDBJ databases">
        <authorList>
            <person name="Calderon-Fernandez G.M.Sr."/>
        </authorList>
    </citation>
    <scope>NUCLEOTIDE SEQUENCE</scope>
    <source>
        <strain evidence="1">Int1</strain>
        <tissue evidence="1">Integument</tissue>
    </source>
</reference>
<feature type="non-terminal residue" evidence="1">
    <location>
        <position position="1"/>
    </location>
</feature>
<dbReference type="EMBL" id="GEMB01004074">
    <property type="protein sequence ID" value="JAR99188.1"/>
    <property type="molecule type" value="Transcribed_RNA"/>
</dbReference>
<organism evidence="1">
    <name type="scientific">Triatoma infestans</name>
    <name type="common">Assassin bug</name>
    <dbReference type="NCBI Taxonomy" id="30076"/>
    <lineage>
        <taxon>Eukaryota</taxon>
        <taxon>Metazoa</taxon>
        <taxon>Ecdysozoa</taxon>
        <taxon>Arthropoda</taxon>
        <taxon>Hexapoda</taxon>
        <taxon>Insecta</taxon>
        <taxon>Pterygota</taxon>
        <taxon>Neoptera</taxon>
        <taxon>Paraneoptera</taxon>
        <taxon>Hemiptera</taxon>
        <taxon>Heteroptera</taxon>
        <taxon>Panheteroptera</taxon>
        <taxon>Cimicomorpha</taxon>
        <taxon>Reduviidae</taxon>
        <taxon>Triatominae</taxon>
        <taxon>Triatoma</taxon>
    </lineage>
</organism>
<evidence type="ECO:0000313" key="1">
    <source>
        <dbReference type="EMBL" id="JAR99188.1"/>
    </source>
</evidence>
<feature type="non-terminal residue" evidence="1">
    <location>
        <position position="157"/>
    </location>
</feature>
<name>A0A161MMV1_TRIIF</name>
<accession>A0A161MMV1</accession>
<dbReference type="AlphaFoldDB" id="A0A161MMV1"/>